<feature type="compositionally biased region" description="Basic and acidic residues" evidence="5">
    <location>
        <begin position="450"/>
        <end position="461"/>
    </location>
</feature>
<proteinExistence type="predicted"/>
<gene>
    <name evidence="7" type="ORF">JDV02_006873</name>
</gene>
<feature type="region of interest" description="Disordered" evidence="5">
    <location>
        <begin position="241"/>
        <end position="275"/>
    </location>
</feature>
<feature type="compositionally biased region" description="Low complexity" evidence="5">
    <location>
        <begin position="463"/>
        <end position="473"/>
    </location>
</feature>
<dbReference type="GO" id="GO:0071944">
    <property type="term" value="C:cell periphery"/>
    <property type="evidence" value="ECO:0007669"/>
    <property type="project" value="UniProtKB-ARBA"/>
</dbReference>
<accession>A0A9Q8QL59</accession>
<protein>
    <submittedName>
        <fullName evidence="7">Uncharacterized protein</fullName>
    </submittedName>
</protein>
<dbReference type="RefSeq" id="XP_047844302.1">
    <property type="nucleotide sequence ID" value="XM_047988308.1"/>
</dbReference>
<evidence type="ECO:0000256" key="1">
    <source>
        <dbReference type="ARBA" id="ARBA00004167"/>
    </source>
</evidence>
<evidence type="ECO:0000256" key="4">
    <source>
        <dbReference type="ARBA" id="ARBA00023136"/>
    </source>
</evidence>
<keyword evidence="4 6" id="KW-0472">Membrane</keyword>
<feature type="compositionally biased region" description="Low complexity" evidence="5">
    <location>
        <begin position="241"/>
        <end position="272"/>
    </location>
</feature>
<evidence type="ECO:0000256" key="3">
    <source>
        <dbReference type="ARBA" id="ARBA00022989"/>
    </source>
</evidence>
<dbReference type="GeneID" id="72068822"/>
<evidence type="ECO:0000256" key="2">
    <source>
        <dbReference type="ARBA" id="ARBA00022692"/>
    </source>
</evidence>
<organism evidence="7 8">
    <name type="scientific">Purpureocillium takamizusanense</name>
    <dbReference type="NCBI Taxonomy" id="2060973"/>
    <lineage>
        <taxon>Eukaryota</taxon>
        <taxon>Fungi</taxon>
        <taxon>Dikarya</taxon>
        <taxon>Ascomycota</taxon>
        <taxon>Pezizomycotina</taxon>
        <taxon>Sordariomycetes</taxon>
        <taxon>Hypocreomycetidae</taxon>
        <taxon>Hypocreales</taxon>
        <taxon>Ophiocordycipitaceae</taxon>
        <taxon>Purpureocillium</taxon>
    </lineage>
</organism>
<dbReference type="Proteomes" id="UP000829364">
    <property type="component" value="Chromosome 6"/>
</dbReference>
<feature type="compositionally biased region" description="Low complexity" evidence="5">
    <location>
        <begin position="432"/>
        <end position="448"/>
    </location>
</feature>
<feature type="region of interest" description="Disordered" evidence="5">
    <location>
        <begin position="313"/>
        <end position="354"/>
    </location>
</feature>
<dbReference type="EMBL" id="CP086359">
    <property type="protein sequence ID" value="UNI20821.1"/>
    <property type="molecule type" value="Genomic_DNA"/>
</dbReference>
<feature type="compositionally biased region" description="Low complexity" evidence="5">
    <location>
        <begin position="1"/>
        <end position="16"/>
    </location>
</feature>
<evidence type="ECO:0000313" key="8">
    <source>
        <dbReference type="Proteomes" id="UP000829364"/>
    </source>
</evidence>
<evidence type="ECO:0000256" key="6">
    <source>
        <dbReference type="SAM" id="Phobius"/>
    </source>
</evidence>
<feature type="transmembrane region" description="Helical" evidence="6">
    <location>
        <begin position="282"/>
        <end position="307"/>
    </location>
</feature>
<keyword evidence="2 6" id="KW-0812">Transmembrane</keyword>
<name>A0A9Q8QL59_9HYPO</name>
<reference evidence="7" key="1">
    <citation type="submission" date="2021-11" db="EMBL/GenBank/DDBJ databases">
        <title>Purpureocillium_takamizusanense_genome.</title>
        <authorList>
            <person name="Nguyen N.-H."/>
        </authorList>
    </citation>
    <scope>NUCLEOTIDE SEQUENCE</scope>
    <source>
        <strain evidence="7">PT3</strain>
    </source>
</reference>
<dbReference type="InterPro" id="IPR051694">
    <property type="entry name" value="Immunoregulatory_rcpt-like"/>
</dbReference>
<feature type="compositionally biased region" description="Low complexity" evidence="5">
    <location>
        <begin position="495"/>
        <end position="518"/>
    </location>
</feature>
<dbReference type="OrthoDB" id="5429716at2759"/>
<dbReference type="AlphaFoldDB" id="A0A9Q8QL59"/>
<evidence type="ECO:0000256" key="5">
    <source>
        <dbReference type="SAM" id="MobiDB-lite"/>
    </source>
</evidence>
<sequence>MASSTMAPSSAAGSSGSPPPPPSATTTAPRNIIGPLTSVYVPNLNCNSCTFTGTGSQPLNNDATAYWENCGVYFQDTLCRGRTPLPCMPHVTAYSDIAGASFFYSPGLHCPRSWRTVAMVSAADRKPDTTFLSRISLDTLLPDETVAICCYSDLEYFSNGHGAECVKTITSTSFEYNVCTTDELGTRTVPKTVTDIGHSIPYTYRQNTNKTITALFSHIFMYGPTIQLNWRPQDRLALDSRSISSSSSDRSTTSSVGPTDSGGNSSTPSGGSENVRPPLSQAAVAGIACGAALFVIGAGLLFFTLWFRRRKRRRQREGIGSSNEKPPLTPGGGGGFQKAELPSTSGMDAGRDRFHKPELEAPNRFEMDGAGAGAGLFELYGDEEFIPGELPAPAPATKGGGAVAAPSPVGPPPQSRPGRSRPATATVRRAGNNNNHPNTNTNKNSTSTDIDTHPSPARDHPVAAPAAAPAAAARPTLVHVQRKAVNPPARGTALRAHPPSSEAPRRAAAAGVARGGSPDYRPSIEGGWI</sequence>
<keyword evidence="8" id="KW-1185">Reference proteome</keyword>
<dbReference type="PANTHER" id="PTHR15549:SF26">
    <property type="entry name" value="AXIAL BUDDING PATTERN PROTEIN 2-RELATED"/>
    <property type="match status" value="1"/>
</dbReference>
<comment type="subcellular location">
    <subcellularLocation>
        <location evidence="1">Membrane</location>
        <topology evidence="1">Single-pass membrane protein</topology>
    </subcellularLocation>
</comment>
<dbReference type="GO" id="GO:0016020">
    <property type="term" value="C:membrane"/>
    <property type="evidence" value="ECO:0007669"/>
    <property type="project" value="UniProtKB-SubCell"/>
</dbReference>
<feature type="region of interest" description="Disordered" evidence="5">
    <location>
        <begin position="388"/>
        <end position="529"/>
    </location>
</feature>
<feature type="region of interest" description="Disordered" evidence="5">
    <location>
        <begin position="1"/>
        <end position="29"/>
    </location>
</feature>
<dbReference type="KEGG" id="ptkz:JDV02_006873"/>
<evidence type="ECO:0000313" key="7">
    <source>
        <dbReference type="EMBL" id="UNI20821.1"/>
    </source>
</evidence>
<keyword evidence="3 6" id="KW-1133">Transmembrane helix</keyword>
<dbReference type="PANTHER" id="PTHR15549">
    <property type="entry name" value="PAIRED IMMUNOGLOBULIN-LIKE TYPE 2 RECEPTOR"/>
    <property type="match status" value="1"/>
</dbReference>